<dbReference type="EC" id="4.1.1.36" evidence="3"/>
<dbReference type="InterPro" id="IPR036551">
    <property type="entry name" value="Flavin_trans-like"/>
</dbReference>
<accession>A0A6H1P1V5</accession>
<dbReference type="EC" id="6.3.2.5" evidence="3"/>
<feature type="domain" description="DNA/pantothenate metabolism flavoprotein C-terminal" evidence="6">
    <location>
        <begin position="187"/>
        <end position="396"/>
    </location>
</feature>
<dbReference type="InterPro" id="IPR003382">
    <property type="entry name" value="Flavoprotein"/>
</dbReference>
<reference evidence="7 8" key="1">
    <citation type="submission" date="2020-04" db="EMBL/GenBank/DDBJ databases">
        <title>Genome-Wide Identification of 5-Methylcytosine Sites in Bacterial Genomes By High-Throughput Sequencing of MspJI Restriction Fragments.</title>
        <authorList>
            <person name="Wu V."/>
        </authorList>
    </citation>
    <scope>NUCLEOTIDE SEQUENCE [LARGE SCALE GENOMIC DNA]</scope>
    <source>
        <strain evidence="7 8">S2</strain>
    </source>
</reference>
<gene>
    <name evidence="3 7" type="primary">coaBC</name>
    <name evidence="7" type="ORF">HFZ78_12270</name>
</gene>
<dbReference type="Proteomes" id="UP000501868">
    <property type="component" value="Chromosome"/>
</dbReference>
<feature type="region of interest" description="Phosphopantothenoylcysteine decarboxylase" evidence="3">
    <location>
        <begin position="1"/>
        <end position="191"/>
    </location>
</feature>
<keyword evidence="3 4" id="KW-0285">Flavoprotein</keyword>
<dbReference type="AlphaFoldDB" id="A0A6H1P1V5"/>
<dbReference type="NCBIfam" id="TIGR00521">
    <property type="entry name" value="coaBC_dfp"/>
    <property type="match status" value="1"/>
</dbReference>
<evidence type="ECO:0000313" key="7">
    <source>
        <dbReference type="EMBL" id="QIZ07397.1"/>
    </source>
</evidence>
<dbReference type="GO" id="GO:0071513">
    <property type="term" value="C:phosphopantothenoylcysteine decarboxylase complex"/>
    <property type="evidence" value="ECO:0007669"/>
    <property type="project" value="TreeGrafter"/>
</dbReference>
<feature type="region of interest" description="Phosphopantothenate--cysteine ligase" evidence="3">
    <location>
        <begin position="192"/>
        <end position="407"/>
    </location>
</feature>
<keyword evidence="3" id="KW-0460">Magnesium</keyword>
<feature type="binding site" evidence="3">
    <location>
        <position position="324"/>
    </location>
    <ligand>
        <name>CTP</name>
        <dbReference type="ChEBI" id="CHEBI:37563"/>
    </ligand>
</feature>
<comment type="similarity">
    <text evidence="3 4">In the C-terminal section; belongs to the PPC synthetase family.</text>
</comment>
<name>A0A6H1P1V5_PRIMG</name>
<dbReference type="InterPro" id="IPR005252">
    <property type="entry name" value="CoaBC"/>
</dbReference>
<keyword evidence="3 4" id="KW-0288">FMN</keyword>
<dbReference type="InterPro" id="IPR035929">
    <property type="entry name" value="CoaB-like_sf"/>
</dbReference>
<dbReference type="GO" id="GO:0004632">
    <property type="term" value="F:phosphopantothenate--cysteine ligase activity"/>
    <property type="evidence" value="ECO:0007669"/>
    <property type="project" value="UniProtKB-UniRule"/>
</dbReference>
<dbReference type="Pfam" id="PF02441">
    <property type="entry name" value="Flavoprotein"/>
    <property type="match status" value="1"/>
</dbReference>
<keyword evidence="1 3" id="KW-0210">Decarboxylase</keyword>
<feature type="binding site" evidence="3">
    <location>
        <position position="338"/>
    </location>
    <ligand>
        <name>CTP</name>
        <dbReference type="ChEBI" id="CHEBI:37563"/>
    </ligand>
</feature>
<dbReference type="GO" id="GO:0010181">
    <property type="term" value="F:FMN binding"/>
    <property type="evidence" value="ECO:0007669"/>
    <property type="project" value="UniProtKB-UniRule"/>
</dbReference>
<organism evidence="7 8">
    <name type="scientific">Priestia megaterium</name>
    <name type="common">Bacillus megaterium</name>
    <dbReference type="NCBI Taxonomy" id="1404"/>
    <lineage>
        <taxon>Bacteria</taxon>
        <taxon>Bacillati</taxon>
        <taxon>Bacillota</taxon>
        <taxon>Bacilli</taxon>
        <taxon>Bacillales</taxon>
        <taxon>Bacillaceae</taxon>
        <taxon>Priestia</taxon>
    </lineage>
</organism>
<comment type="similarity">
    <text evidence="3 4">In the N-terminal section; belongs to the HFCD (homo-oligomeric flavin containing Cys decarboxylase) superfamily.</text>
</comment>
<dbReference type="EMBL" id="CP051128">
    <property type="protein sequence ID" value="QIZ07397.1"/>
    <property type="molecule type" value="Genomic_DNA"/>
</dbReference>
<dbReference type="Gene3D" id="3.40.50.1950">
    <property type="entry name" value="Flavin prenyltransferase-like"/>
    <property type="match status" value="1"/>
</dbReference>
<dbReference type="PANTHER" id="PTHR14359">
    <property type="entry name" value="HOMO-OLIGOMERIC FLAVIN CONTAINING CYS DECARBOXYLASE FAMILY"/>
    <property type="match status" value="1"/>
</dbReference>
<feature type="active site" description="Proton donor" evidence="3">
    <location>
        <position position="157"/>
    </location>
</feature>
<dbReference type="InterPro" id="IPR007085">
    <property type="entry name" value="DNA/pantothenate-metab_flavo_C"/>
</dbReference>
<comment type="pathway">
    <text evidence="3 4">Cofactor biosynthesis; coenzyme A biosynthesis; CoA from (R)-pantothenate: step 3/5.</text>
</comment>
<feature type="domain" description="Flavoprotein" evidence="5">
    <location>
        <begin position="5"/>
        <end position="178"/>
    </location>
</feature>
<evidence type="ECO:0000256" key="1">
    <source>
        <dbReference type="ARBA" id="ARBA00022793"/>
    </source>
</evidence>
<keyword evidence="3 4" id="KW-0436">Ligase</keyword>
<feature type="binding site" evidence="3">
    <location>
        <position position="280"/>
    </location>
    <ligand>
        <name>CTP</name>
        <dbReference type="ChEBI" id="CHEBI:37563"/>
    </ligand>
</feature>
<evidence type="ECO:0000259" key="6">
    <source>
        <dbReference type="Pfam" id="PF04127"/>
    </source>
</evidence>
<comment type="catalytic activity">
    <reaction evidence="3 4">
        <text>(R)-4'-phosphopantothenate + L-cysteine + CTP = N-[(R)-4-phosphopantothenoyl]-L-cysteine + CMP + diphosphate + H(+)</text>
        <dbReference type="Rhea" id="RHEA:19397"/>
        <dbReference type="ChEBI" id="CHEBI:10986"/>
        <dbReference type="ChEBI" id="CHEBI:15378"/>
        <dbReference type="ChEBI" id="CHEBI:33019"/>
        <dbReference type="ChEBI" id="CHEBI:35235"/>
        <dbReference type="ChEBI" id="CHEBI:37563"/>
        <dbReference type="ChEBI" id="CHEBI:59458"/>
        <dbReference type="ChEBI" id="CHEBI:60377"/>
        <dbReference type="EC" id="6.3.2.5"/>
    </reaction>
</comment>
<comment type="function">
    <text evidence="4">Catalyzes two steps in the biosynthesis of coenzyme A. In the first step cysteine is conjugated to 4'-phosphopantothenate to form 4-phosphopantothenoylcysteine, in the latter compound is decarboxylated to form 4'-phosphopantotheine.</text>
</comment>
<dbReference type="Pfam" id="PF04127">
    <property type="entry name" value="DFP"/>
    <property type="match status" value="1"/>
</dbReference>
<feature type="binding site" evidence="3">
    <location>
        <position position="342"/>
    </location>
    <ligand>
        <name>CTP</name>
        <dbReference type="ChEBI" id="CHEBI:37563"/>
    </ligand>
</feature>
<comment type="catalytic activity">
    <reaction evidence="3 4">
        <text>N-[(R)-4-phosphopantothenoyl]-L-cysteine + H(+) = (R)-4'-phosphopantetheine + CO2</text>
        <dbReference type="Rhea" id="RHEA:16793"/>
        <dbReference type="ChEBI" id="CHEBI:15378"/>
        <dbReference type="ChEBI" id="CHEBI:16526"/>
        <dbReference type="ChEBI" id="CHEBI:59458"/>
        <dbReference type="ChEBI" id="CHEBI:61723"/>
        <dbReference type="EC" id="4.1.1.36"/>
    </reaction>
</comment>
<keyword evidence="3" id="KW-0511">Multifunctional enzyme</keyword>
<evidence type="ECO:0000259" key="5">
    <source>
        <dbReference type="Pfam" id="PF02441"/>
    </source>
</evidence>
<comment type="cofactor">
    <cofactor evidence="3">
        <name>Mg(2+)</name>
        <dbReference type="ChEBI" id="CHEBI:18420"/>
    </cofactor>
</comment>
<dbReference type="GO" id="GO:0046872">
    <property type="term" value="F:metal ion binding"/>
    <property type="evidence" value="ECO:0007669"/>
    <property type="project" value="UniProtKB-KW"/>
</dbReference>
<dbReference type="GO" id="GO:0015941">
    <property type="term" value="P:pantothenate catabolic process"/>
    <property type="evidence" value="ECO:0007669"/>
    <property type="project" value="InterPro"/>
</dbReference>
<protein>
    <recommendedName>
        <fullName evidence="3">Coenzyme A biosynthesis bifunctional protein CoaBC</fullName>
    </recommendedName>
    <alternativeName>
        <fullName evidence="3">DNA/pantothenate metabolism flavoprotein</fullName>
    </alternativeName>
    <alternativeName>
        <fullName evidence="3">Phosphopantothenoylcysteine synthetase/decarboxylase</fullName>
        <shortName evidence="3">PPCS-PPCDC</shortName>
    </alternativeName>
    <domain>
        <recommendedName>
            <fullName evidence="3">Phosphopantothenoylcysteine decarboxylase</fullName>
            <shortName evidence="3">PPC decarboxylase</shortName>
            <shortName evidence="3">PPC-DC</shortName>
            <ecNumber evidence="3">4.1.1.36</ecNumber>
        </recommendedName>
        <alternativeName>
            <fullName evidence="3">CoaC</fullName>
        </alternativeName>
    </domain>
    <domain>
        <recommendedName>
            <fullName evidence="3">Phosphopantothenate--cysteine ligase</fullName>
            <ecNumber evidence="3">6.3.2.5</ecNumber>
        </recommendedName>
        <alternativeName>
            <fullName evidence="3">CoaB</fullName>
        </alternativeName>
        <alternativeName>
            <fullName evidence="3">Phosphopantothenoylcysteine synthetase</fullName>
            <shortName evidence="3">PPC synthetase</shortName>
            <shortName evidence="3">PPC-S</shortName>
        </alternativeName>
    </domain>
</protein>
<reference evidence="7 8" key="2">
    <citation type="submission" date="2020-04" db="EMBL/GenBank/DDBJ databases">
        <authorList>
            <person name="Fomenkov A."/>
            <person name="Anton B.P."/>
            <person name="Roberts R.J."/>
        </authorList>
    </citation>
    <scope>NUCLEOTIDE SEQUENCE [LARGE SCALE GENOMIC DNA]</scope>
    <source>
        <strain evidence="7 8">S2</strain>
    </source>
</reference>
<dbReference type="Gene3D" id="3.40.50.10300">
    <property type="entry name" value="CoaB-like"/>
    <property type="match status" value="1"/>
</dbReference>
<evidence type="ECO:0000256" key="2">
    <source>
        <dbReference type="ARBA" id="ARBA00023239"/>
    </source>
</evidence>
<evidence type="ECO:0000256" key="3">
    <source>
        <dbReference type="HAMAP-Rule" id="MF_02225"/>
    </source>
</evidence>
<dbReference type="SUPFAM" id="SSF102645">
    <property type="entry name" value="CoaB-like"/>
    <property type="match status" value="1"/>
</dbReference>
<dbReference type="SUPFAM" id="SSF52507">
    <property type="entry name" value="Homo-oligomeric flavin-containing Cys decarboxylases, HFCD"/>
    <property type="match status" value="1"/>
</dbReference>
<evidence type="ECO:0000313" key="8">
    <source>
        <dbReference type="Proteomes" id="UP000501868"/>
    </source>
</evidence>
<dbReference type="UniPathway" id="UPA00241">
    <property type="reaction ID" value="UER00353"/>
</dbReference>
<comment type="cofactor">
    <cofactor evidence="3">
        <name>FMN</name>
        <dbReference type="ChEBI" id="CHEBI:58210"/>
    </cofactor>
    <text evidence="3">Binds 1 FMN per subunit.</text>
</comment>
<dbReference type="PANTHER" id="PTHR14359:SF6">
    <property type="entry name" value="PHOSPHOPANTOTHENOYLCYSTEINE DECARBOXYLASE"/>
    <property type="match status" value="1"/>
</dbReference>
<comment type="function">
    <text evidence="3">Catalyzes two sequential steps in the biosynthesis of coenzyme A. In the first step cysteine is conjugated to 4'-phosphopantothenate to form 4-phosphopantothenoylcysteine. In the second step the latter compound is decarboxylated to form 4'-phosphopantotheine.</text>
</comment>
<keyword evidence="3" id="KW-0479">Metal-binding</keyword>
<evidence type="ECO:0000256" key="4">
    <source>
        <dbReference type="RuleBase" id="RU364078"/>
    </source>
</evidence>
<comment type="caution">
    <text evidence="3">Lacks conserved residue(s) required for the propagation of feature annotation.</text>
</comment>
<keyword evidence="2 3" id="KW-0456">Lyase</keyword>
<dbReference type="GO" id="GO:0004633">
    <property type="term" value="F:phosphopantothenoylcysteine decarboxylase activity"/>
    <property type="evidence" value="ECO:0007669"/>
    <property type="project" value="UniProtKB-UniRule"/>
</dbReference>
<dbReference type="GO" id="GO:0015937">
    <property type="term" value="P:coenzyme A biosynthetic process"/>
    <property type="evidence" value="ECO:0007669"/>
    <property type="project" value="UniProtKB-UniRule"/>
</dbReference>
<comment type="pathway">
    <text evidence="3 4">Cofactor biosynthesis; coenzyme A biosynthesis; CoA from (R)-pantothenate: step 2/5.</text>
</comment>
<proteinExistence type="inferred from homology"/>
<dbReference type="HAMAP" id="MF_02225">
    <property type="entry name" value="CoaBC"/>
    <property type="match status" value="1"/>
</dbReference>
<sequence length="407" mass="44215">MVQDKKILLCVTGGIAVYKAAALTSKLVQAGAHVKVILSESAQKFVTPLTFQALSRNEVYVDTFDEKNPRVIAHIDLADWADLILVAPATANTIGKIAGGIADNMITTVLLAATSPVWIAPAMNVHMYDHPAVKKNLSILAEYGYQFIEPSEGYLACGYVGKGRLEEPEKIVQLVQQFFTDQFQQTLSGKTVVVTAGPTREKIDPVRFISNHSTGKMGYALAVEAKKQGAHVVLVSGPVGLPAPLGMEVVKVESAEEMYNAVLKYYDSADVVIKTAAVADYRPKIAYDHKVKKQAGDSSIELERTKDILLELGKRKKNQVLVGFAAETENVEEYARKKLNAKNADMIVANNVKAEGAGFGTDTNIVTLFKRSGSNIDLPIMSKSDVAKRIIEEITSLLKDMDENGNS</sequence>
<feature type="binding site" evidence="3">
    <location>
        <position position="290"/>
    </location>
    <ligand>
        <name>CTP</name>
        <dbReference type="ChEBI" id="CHEBI:37563"/>
    </ligand>
</feature>